<feature type="domain" description="O-acyltransferase WSD1-like N-terminal" evidence="11">
    <location>
        <begin position="74"/>
        <end position="267"/>
    </location>
</feature>
<comment type="subcellular location">
    <subcellularLocation>
        <location evidence="1">Cell membrane</location>
        <topology evidence="1">Single-pass membrane protein</topology>
    </subcellularLocation>
    <subcellularLocation>
        <location evidence="2">Endoplasmic reticulum membrane</location>
    </subcellularLocation>
</comment>
<evidence type="ECO:0000256" key="5">
    <source>
        <dbReference type="ARBA" id="ARBA00022679"/>
    </source>
</evidence>
<keyword evidence="7 13" id="KW-0012">Acyltransferase</keyword>
<evidence type="ECO:0000256" key="10">
    <source>
        <dbReference type="ARBA" id="ARBA00048109"/>
    </source>
</evidence>
<comment type="catalytic activity">
    <reaction evidence="10">
        <text>an acyl-CoA + a 1,2-diacyl-sn-glycerol = a triacyl-sn-glycerol + CoA</text>
        <dbReference type="Rhea" id="RHEA:10868"/>
        <dbReference type="ChEBI" id="CHEBI:17815"/>
        <dbReference type="ChEBI" id="CHEBI:57287"/>
        <dbReference type="ChEBI" id="CHEBI:58342"/>
        <dbReference type="ChEBI" id="CHEBI:64615"/>
        <dbReference type="EC" id="2.3.1.20"/>
    </reaction>
</comment>
<accession>A0A7J6VBS4</accession>
<evidence type="ECO:0000256" key="2">
    <source>
        <dbReference type="ARBA" id="ARBA00004586"/>
    </source>
</evidence>
<comment type="pathway">
    <text evidence="3">Glycerolipid metabolism; triacylglycerol biosynthesis.</text>
</comment>
<evidence type="ECO:0000256" key="6">
    <source>
        <dbReference type="ARBA" id="ARBA00022824"/>
    </source>
</evidence>
<sequence length="473" mass="52672">MESIHKKKLAEEVADEPVSPTGQYFNSLALSVSIIAVLELEIPFDESFTFPFLQNLLVRINPRFSSIMVTDDHGVKQWKKVAVKLEDHVKIPTFPVGLSKECYDMYLDDYLSEIANAELLKEQPLWEFHIIKYPTSNAAGTIIFKLHHALGDGFSIMGILFSCFHRVDNPSKPITLPSLRSSSESGNEKRYNIRKFVTHFPSMLLNTASDFAWTLMKSSIVEDDKTSIRSGNEGVEFRPKAISTINFPLDHIKQIKNKVAGTVNDVITGIVLYGTRLYMQNASNKDSGILNSTALVLFNTRAINNYQTIEEMTSGAKSLWGNQFAFIHVSIPKTTDSELADPLEFIYKAKEIIQKKRSSLALHLTGKLVQIIAKLRGPEVAAQYIHGTISNASLGISNMIGPIEQVAFANHPCKGMYFMSVGVPHNLNITVLSYMGNVRVALATEKGFINHHVLINCLQKAFDRTFAAALATS</sequence>
<dbReference type="Proteomes" id="UP000554482">
    <property type="component" value="Unassembled WGS sequence"/>
</dbReference>
<dbReference type="Pfam" id="PF03007">
    <property type="entry name" value="WS_DGAT_cat"/>
    <property type="match status" value="1"/>
</dbReference>
<comment type="similarity">
    <text evidence="8">In the N-terminal section; belongs to the long-chain O-acyltransferase family.</text>
</comment>
<dbReference type="GO" id="GO:0005789">
    <property type="term" value="C:endoplasmic reticulum membrane"/>
    <property type="evidence" value="ECO:0007669"/>
    <property type="project" value="UniProtKB-SubCell"/>
</dbReference>
<evidence type="ECO:0000313" key="13">
    <source>
        <dbReference type="EMBL" id="KAF5181822.1"/>
    </source>
</evidence>
<organism evidence="13 14">
    <name type="scientific">Thalictrum thalictroides</name>
    <name type="common">Rue-anemone</name>
    <name type="synonym">Anemone thalictroides</name>
    <dbReference type="NCBI Taxonomy" id="46969"/>
    <lineage>
        <taxon>Eukaryota</taxon>
        <taxon>Viridiplantae</taxon>
        <taxon>Streptophyta</taxon>
        <taxon>Embryophyta</taxon>
        <taxon>Tracheophyta</taxon>
        <taxon>Spermatophyta</taxon>
        <taxon>Magnoliopsida</taxon>
        <taxon>Ranunculales</taxon>
        <taxon>Ranunculaceae</taxon>
        <taxon>Thalictroideae</taxon>
        <taxon>Thalictrum</taxon>
    </lineage>
</organism>
<dbReference type="GO" id="GO:0004144">
    <property type="term" value="F:diacylglycerol O-acyltransferase activity"/>
    <property type="evidence" value="ECO:0007669"/>
    <property type="project" value="UniProtKB-EC"/>
</dbReference>
<evidence type="ECO:0000256" key="1">
    <source>
        <dbReference type="ARBA" id="ARBA00004162"/>
    </source>
</evidence>
<keyword evidence="5 13" id="KW-0808">Transferase</keyword>
<comment type="caution">
    <text evidence="13">The sequence shown here is derived from an EMBL/GenBank/DDBJ whole genome shotgun (WGS) entry which is preliminary data.</text>
</comment>
<dbReference type="GO" id="GO:0005886">
    <property type="term" value="C:plasma membrane"/>
    <property type="evidence" value="ECO:0007669"/>
    <property type="project" value="UniProtKB-SubCell"/>
</dbReference>
<dbReference type="InterPro" id="IPR045034">
    <property type="entry name" value="O-acyltransferase_WSD1-like"/>
</dbReference>
<dbReference type="PANTHER" id="PTHR31650:SF34">
    <property type="entry name" value="O-ACYLTRANSFERASE WSD1-LIKE ISOFORM X1"/>
    <property type="match status" value="1"/>
</dbReference>
<protein>
    <submittedName>
        <fullName evidence="13">O-acyltransferase wsd1</fullName>
    </submittedName>
</protein>
<evidence type="ECO:0000259" key="11">
    <source>
        <dbReference type="Pfam" id="PF03007"/>
    </source>
</evidence>
<evidence type="ECO:0000256" key="9">
    <source>
        <dbReference type="ARBA" id="ARBA00047604"/>
    </source>
</evidence>
<keyword evidence="14" id="KW-1185">Reference proteome</keyword>
<evidence type="ECO:0000259" key="12">
    <source>
        <dbReference type="Pfam" id="PF06974"/>
    </source>
</evidence>
<name>A0A7J6VBS4_THATH</name>
<reference evidence="13 14" key="1">
    <citation type="submission" date="2020-06" db="EMBL/GenBank/DDBJ databases">
        <title>Transcriptomic and genomic resources for Thalictrum thalictroides and T. hernandezii: Facilitating candidate gene discovery in an emerging model plant lineage.</title>
        <authorList>
            <person name="Arias T."/>
            <person name="Riano-Pachon D.M."/>
            <person name="Di Stilio V.S."/>
        </authorList>
    </citation>
    <scope>NUCLEOTIDE SEQUENCE [LARGE SCALE GENOMIC DNA]</scope>
    <source>
        <strain evidence="14">cv. WT478/WT964</strain>
        <tissue evidence="13">Leaves</tissue>
    </source>
</reference>
<evidence type="ECO:0000256" key="3">
    <source>
        <dbReference type="ARBA" id="ARBA00004771"/>
    </source>
</evidence>
<comment type="pathway">
    <text evidence="4">Lipid metabolism.</text>
</comment>
<dbReference type="AlphaFoldDB" id="A0A7J6VBS4"/>
<feature type="domain" description="O-acyltransferase WSD1 C-terminal" evidence="12">
    <location>
        <begin position="320"/>
        <end position="463"/>
    </location>
</feature>
<dbReference type="InterPro" id="IPR009721">
    <property type="entry name" value="O-acyltransferase_WSD1_C"/>
</dbReference>
<keyword evidence="6" id="KW-0256">Endoplasmic reticulum</keyword>
<evidence type="ECO:0000256" key="7">
    <source>
        <dbReference type="ARBA" id="ARBA00023315"/>
    </source>
</evidence>
<proteinExistence type="inferred from homology"/>
<gene>
    <name evidence="13" type="ORF">FRX31_028591</name>
</gene>
<comment type="catalytic activity">
    <reaction evidence="9">
        <text>a long chain fatty alcohol + a fatty acyl-CoA = a long-chain alcohol wax ester + CoA</text>
        <dbReference type="Rhea" id="RHEA:38443"/>
        <dbReference type="ChEBI" id="CHEBI:17135"/>
        <dbReference type="ChEBI" id="CHEBI:57287"/>
        <dbReference type="ChEBI" id="CHEBI:77636"/>
        <dbReference type="ChEBI" id="CHEBI:235323"/>
        <dbReference type="EC" id="2.3.1.75"/>
    </reaction>
</comment>
<dbReference type="InterPro" id="IPR004255">
    <property type="entry name" value="O-acyltransferase_WSD1_N"/>
</dbReference>
<dbReference type="OrthoDB" id="619536at2759"/>
<dbReference type="EMBL" id="JABWDY010035682">
    <property type="protein sequence ID" value="KAF5181822.1"/>
    <property type="molecule type" value="Genomic_DNA"/>
</dbReference>
<dbReference type="PANTHER" id="PTHR31650">
    <property type="entry name" value="O-ACYLTRANSFERASE (WSD1-LIKE) FAMILY PROTEIN"/>
    <property type="match status" value="1"/>
</dbReference>
<dbReference type="GO" id="GO:0019432">
    <property type="term" value="P:triglyceride biosynthetic process"/>
    <property type="evidence" value="ECO:0007669"/>
    <property type="project" value="UniProtKB-UniPathway"/>
</dbReference>
<evidence type="ECO:0000256" key="4">
    <source>
        <dbReference type="ARBA" id="ARBA00005189"/>
    </source>
</evidence>
<dbReference type="Pfam" id="PF06974">
    <property type="entry name" value="WS_DGAT_C"/>
    <property type="match status" value="1"/>
</dbReference>
<dbReference type="GO" id="GO:0047196">
    <property type="term" value="F:long-chain-alcohol O-fatty-acyltransferase activity"/>
    <property type="evidence" value="ECO:0007669"/>
    <property type="project" value="UniProtKB-EC"/>
</dbReference>
<dbReference type="UniPathway" id="UPA00282"/>
<evidence type="ECO:0000256" key="8">
    <source>
        <dbReference type="ARBA" id="ARBA00024360"/>
    </source>
</evidence>
<evidence type="ECO:0000313" key="14">
    <source>
        <dbReference type="Proteomes" id="UP000554482"/>
    </source>
</evidence>